<evidence type="ECO:0000256" key="1">
    <source>
        <dbReference type="SAM" id="Phobius"/>
    </source>
</evidence>
<protein>
    <submittedName>
        <fullName evidence="2">Uncharacterized protein</fullName>
    </submittedName>
</protein>
<reference evidence="2" key="1">
    <citation type="journal article" date="2014" name="Front. Microbiol.">
        <title>High frequency of phylogenetically diverse reductive dehalogenase-homologous genes in deep subseafloor sedimentary metagenomes.</title>
        <authorList>
            <person name="Kawai M."/>
            <person name="Futagami T."/>
            <person name="Toyoda A."/>
            <person name="Takaki Y."/>
            <person name="Nishi S."/>
            <person name="Hori S."/>
            <person name="Arai W."/>
            <person name="Tsubouchi T."/>
            <person name="Morono Y."/>
            <person name="Uchiyama I."/>
            <person name="Ito T."/>
            <person name="Fujiyama A."/>
            <person name="Inagaki F."/>
            <person name="Takami H."/>
        </authorList>
    </citation>
    <scope>NUCLEOTIDE SEQUENCE</scope>
    <source>
        <strain evidence="2">Expedition CK06-06</strain>
    </source>
</reference>
<name>X1AJM8_9ZZZZ</name>
<evidence type="ECO:0000313" key="2">
    <source>
        <dbReference type="EMBL" id="GAG82454.1"/>
    </source>
</evidence>
<gene>
    <name evidence="2" type="ORF">S01H4_24030</name>
</gene>
<dbReference type="AlphaFoldDB" id="X1AJM8"/>
<sequence length="254" mass="29439">IYDFNTNSVENNYDLYSHDTIIDIPLKIINIENINNQNISEVEFHQNIPNNFYINFADKLYIQNQETPFAIFLNKTDDNKIAVKINNKDFDKIINQFIQTKINIQSIINKQKGPSIHIPVLQINKNIWCFEPIVNKKKYINQNLFSLTLFDNINIANIITIISIGLIGIIIGNNIISKIPKNNNELSNILISKKKNLSHNNKKNFIINHNKTIKKKLISQSFKPNNINKNNKDNILQNKLKEADLCIQNLKNLS</sequence>
<comment type="caution">
    <text evidence="2">The sequence shown here is derived from an EMBL/GenBank/DDBJ whole genome shotgun (WGS) entry which is preliminary data.</text>
</comment>
<accession>X1AJM8</accession>
<keyword evidence="1" id="KW-1133">Transmembrane helix</keyword>
<dbReference type="EMBL" id="BART01011235">
    <property type="protein sequence ID" value="GAG82454.1"/>
    <property type="molecule type" value="Genomic_DNA"/>
</dbReference>
<organism evidence="2">
    <name type="scientific">marine sediment metagenome</name>
    <dbReference type="NCBI Taxonomy" id="412755"/>
    <lineage>
        <taxon>unclassified sequences</taxon>
        <taxon>metagenomes</taxon>
        <taxon>ecological metagenomes</taxon>
    </lineage>
</organism>
<proteinExistence type="predicted"/>
<keyword evidence="1" id="KW-0472">Membrane</keyword>
<feature type="non-terminal residue" evidence="2">
    <location>
        <position position="1"/>
    </location>
</feature>
<keyword evidence="1" id="KW-0812">Transmembrane</keyword>
<feature type="transmembrane region" description="Helical" evidence="1">
    <location>
        <begin position="155"/>
        <end position="176"/>
    </location>
</feature>